<dbReference type="Pfam" id="PF12730">
    <property type="entry name" value="ABC2_membrane_4"/>
    <property type="match status" value="1"/>
</dbReference>
<keyword evidence="1" id="KW-0472">Membrane</keyword>
<feature type="transmembrane region" description="Helical" evidence="1">
    <location>
        <begin position="21"/>
        <end position="40"/>
    </location>
</feature>
<dbReference type="Proteomes" id="UP001183643">
    <property type="component" value="Unassembled WGS sequence"/>
</dbReference>
<dbReference type="PANTHER" id="PTHR37305:SF1">
    <property type="entry name" value="MEMBRANE PROTEIN"/>
    <property type="match status" value="1"/>
</dbReference>
<comment type="caution">
    <text evidence="2">The sequence shown here is derived from an EMBL/GenBank/DDBJ whole genome shotgun (WGS) entry which is preliminary data.</text>
</comment>
<organism evidence="2 3">
    <name type="scientific">Catenuloplanes atrovinosus</name>
    <dbReference type="NCBI Taxonomy" id="137266"/>
    <lineage>
        <taxon>Bacteria</taxon>
        <taxon>Bacillati</taxon>
        <taxon>Actinomycetota</taxon>
        <taxon>Actinomycetes</taxon>
        <taxon>Micromonosporales</taxon>
        <taxon>Micromonosporaceae</taxon>
        <taxon>Catenuloplanes</taxon>
    </lineage>
</organism>
<feature type="transmembrane region" description="Helical" evidence="1">
    <location>
        <begin position="146"/>
        <end position="171"/>
    </location>
</feature>
<proteinExistence type="predicted"/>
<sequence length="250" mass="25786">MIGLLRSEWTKLSSLRSTPGTVVLALALAIGLGMLVANRFGARHVEAPAGEFDPVFTSLFGLFSLAPLAIGALGVLTVTSEYASGMIRTTLCAVPWRGRLLAAKATVAGGFALLVGLVMAIGTFAASQPQLTIVGAPRAEFGDPGVFRAVIGAGLWLAGVALLGVALGLLLRATAGAFAVLVAVLLVAPLLADALPPWFGKWWPTIAGQQIVSTVPQPDTLGPWAGLALMYATIAALLALSYAVFRRRDA</sequence>
<evidence type="ECO:0000256" key="1">
    <source>
        <dbReference type="SAM" id="Phobius"/>
    </source>
</evidence>
<keyword evidence="1" id="KW-0812">Transmembrane</keyword>
<reference evidence="2" key="1">
    <citation type="submission" date="2023-07" db="EMBL/GenBank/DDBJ databases">
        <title>Sequencing the genomes of 1000 actinobacteria strains.</title>
        <authorList>
            <person name="Klenk H.-P."/>
        </authorList>
    </citation>
    <scope>NUCLEOTIDE SEQUENCE</scope>
    <source>
        <strain evidence="2">DSM 44707</strain>
    </source>
</reference>
<feature type="transmembrane region" description="Helical" evidence="1">
    <location>
        <begin position="60"/>
        <end position="79"/>
    </location>
</feature>
<dbReference type="RefSeq" id="WP_310365356.1">
    <property type="nucleotide sequence ID" value="NZ_JAVDYB010000001.1"/>
</dbReference>
<evidence type="ECO:0000313" key="2">
    <source>
        <dbReference type="EMBL" id="MDR7274977.1"/>
    </source>
</evidence>
<protein>
    <submittedName>
        <fullName evidence="2">ABC-type transport system involved in multi-copper enzyme maturation permease subunit</fullName>
    </submittedName>
</protein>
<dbReference type="PANTHER" id="PTHR37305">
    <property type="entry name" value="INTEGRAL MEMBRANE PROTEIN-RELATED"/>
    <property type="match status" value="1"/>
</dbReference>
<gene>
    <name evidence="2" type="ORF">J2S41_001755</name>
</gene>
<feature type="transmembrane region" description="Helical" evidence="1">
    <location>
        <begin position="178"/>
        <end position="199"/>
    </location>
</feature>
<feature type="transmembrane region" description="Helical" evidence="1">
    <location>
        <begin position="224"/>
        <end position="245"/>
    </location>
</feature>
<name>A0AAE4C8U5_9ACTN</name>
<dbReference type="EMBL" id="JAVDYB010000001">
    <property type="protein sequence ID" value="MDR7274977.1"/>
    <property type="molecule type" value="Genomic_DNA"/>
</dbReference>
<dbReference type="AlphaFoldDB" id="A0AAE4C8U5"/>
<feature type="transmembrane region" description="Helical" evidence="1">
    <location>
        <begin position="100"/>
        <end position="126"/>
    </location>
</feature>
<keyword evidence="3" id="KW-1185">Reference proteome</keyword>
<accession>A0AAE4C8U5</accession>
<keyword evidence="1" id="KW-1133">Transmembrane helix</keyword>
<evidence type="ECO:0000313" key="3">
    <source>
        <dbReference type="Proteomes" id="UP001183643"/>
    </source>
</evidence>